<evidence type="ECO:0000256" key="2">
    <source>
        <dbReference type="ARBA" id="ARBA00023150"/>
    </source>
</evidence>
<name>V4AGS7_LOTGI</name>
<feature type="region of interest" description="Disordered" evidence="3">
    <location>
        <begin position="593"/>
        <end position="612"/>
    </location>
</feature>
<dbReference type="KEGG" id="lgi:LOTGIDRAFT_232559"/>
<dbReference type="PANTHER" id="PTHR43764">
    <property type="entry name" value="MOLYBDENUM COFACTOR BIOSYNTHESIS"/>
    <property type="match status" value="1"/>
</dbReference>
<feature type="region of interest" description="Disordered" evidence="3">
    <location>
        <begin position="277"/>
        <end position="337"/>
    </location>
</feature>
<proteinExistence type="predicted"/>
<dbReference type="InterPro" id="IPR051920">
    <property type="entry name" value="MPT_Adenylyltrnsfr/MoaC-Rel"/>
</dbReference>
<dbReference type="EMBL" id="KB201847">
    <property type="protein sequence ID" value="ESO94330.1"/>
    <property type="molecule type" value="Genomic_DNA"/>
</dbReference>
<dbReference type="SUPFAM" id="SSF53218">
    <property type="entry name" value="Molybdenum cofactor biosynthesis proteins"/>
    <property type="match status" value="1"/>
</dbReference>
<evidence type="ECO:0000313" key="4">
    <source>
        <dbReference type="EMBL" id="ESO94330.1"/>
    </source>
</evidence>
<feature type="compositionally biased region" description="Polar residues" evidence="3">
    <location>
        <begin position="309"/>
        <end position="326"/>
    </location>
</feature>
<keyword evidence="2" id="KW-0501">Molybdenum cofactor biosynthesis</keyword>
<evidence type="ECO:0000313" key="5">
    <source>
        <dbReference type="Proteomes" id="UP000030746"/>
    </source>
</evidence>
<dbReference type="GeneID" id="20248963"/>
<dbReference type="GO" id="GO:0006777">
    <property type="term" value="P:Mo-molybdopterin cofactor biosynthetic process"/>
    <property type="evidence" value="ECO:0007669"/>
    <property type="project" value="UniProtKB-KW"/>
</dbReference>
<accession>V4AGS7</accession>
<dbReference type="CTD" id="20248963"/>
<organism evidence="4 5">
    <name type="scientific">Lottia gigantea</name>
    <name type="common">Giant owl limpet</name>
    <dbReference type="NCBI Taxonomy" id="225164"/>
    <lineage>
        <taxon>Eukaryota</taxon>
        <taxon>Metazoa</taxon>
        <taxon>Spiralia</taxon>
        <taxon>Lophotrochozoa</taxon>
        <taxon>Mollusca</taxon>
        <taxon>Gastropoda</taxon>
        <taxon>Patellogastropoda</taxon>
        <taxon>Lottioidea</taxon>
        <taxon>Lottiidae</taxon>
        <taxon>Lottia</taxon>
    </lineage>
</organism>
<sequence>MFKAKMLSCCQNENIDIILTFGGVGYSATDIVPEVTKSLIEREALGLSIAVYKHCLDNLPLTVSLLSRGVCGVYGTTLIINLSHDSSHLENCLQILDSCIYQIMRSLKGSDTVIEDYASYGHRSERLEEYEDQMQESCRIPETQQTSFQHQELLQVFEDSKATYGDQSPNFGSNNKIKVKENQPTEILNQSNHCFEDLELSNELSQDNSAFLEQTDWDLKDRDNTAEGNPYQSSQNGVSSLSFVDKQHVQTTESNQNLVSTVGEISNDIISLHNYNLPPNLEEPFPKSNQRTGLKRIRKRSESKDVYNFDSNSDSDNGPMSQTQKQKSFKKARIHNRADQNKEVSFVPVGQGMIQFLHTHPAIQGIYLNKGKRHIKKNLVNLKRQESAVDKGSWERQGHKLERNRFDDYFEATDQGKEKSEEIGNCLARDEYVVNWYVWCPGRGGNCQRKCGGYGTCLEGCPGMSHKQDRHNCSFLLNLKIFLSDLTKWRIQITGSHVPDNSSLPWQPPSVSKQLMNQSTKDFIISKCSTQNVSSTNIQEAIMKEKSVLSPETVLPKRKISRVMYRLKRQKSEQRSVQSPNFIQFEDIESQSLTDSIQPTSDQSFVSQSSSHPTQASTAALCQEKTTLVIPSINRSDVPKSRVGLSQMTTDEENLVELQTTGPQNVDVSQIIQNSSEGGMTNSDLQAVLLSLYNT</sequence>
<dbReference type="PANTHER" id="PTHR43764:SF1">
    <property type="entry name" value="MOLYBDOPTERIN MOLYBDOTRANSFERASE"/>
    <property type="match status" value="1"/>
</dbReference>
<gene>
    <name evidence="4" type="ORF">LOTGIDRAFT_232559</name>
</gene>
<dbReference type="HOGENOM" id="CLU_396525_0_0_1"/>
<dbReference type="Proteomes" id="UP000030746">
    <property type="component" value="Unassembled WGS sequence"/>
</dbReference>
<dbReference type="STRING" id="225164.V4AGS7"/>
<dbReference type="RefSeq" id="XP_009055170.1">
    <property type="nucleotide sequence ID" value="XM_009056922.1"/>
</dbReference>
<dbReference type="Gene3D" id="3.40.980.10">
    <property type="entry name" value="MoaB/Mog-like domain"/>
    <property type="match status" value="1"/>
</dbReference>
<keyword evidence="5" id="KW-1185">Reference proteome</keyword>
<dbReference type="OrthoDB" id="4349954at2759"/>
<evidence type="ECO:0000256" key="3">
    <source>
        <dbReference type="SAM" id="MobiDB-lite"/>
    </source>
</evidence>
<comment type="pathway">
    <text evidence="1">Cofactor biosynthesis; molybdopterin biosynthesis.</text>
</comment>
<dbReference type="AlphaFoldDB" id="V4AGS7"/>
<evidence type="ECO:0000256" key="1">
    <source>
        <dbReference type="ARBA" id="ARBA00005046"/>
    </source>
</evidence>
<dbReference type="OMA" id="SSEMEHG"/>
<protein>
    <submittedName>
        <fullName evidence="4">Uncharacterized protein</fullName>
    </submittedName>
</protein>
<dbReference type="InterPro" id="IPR036425">
    <property type="entry name" value="MoaB/Mog-like_dom_sf"/>
</dbReference>
<feature type="compositionally biased region" description="Low complexity" evidence="3">
    <location>
        <begin position="601"/>
        <end position="611"/>
    </location>
</feature>
<reference evidence="4 5" key="1">
    <citation type="journal article" date="2013" name="Nature">
        <title>Insights into bilaterian evolution from three spiralian genomes.</title>
        <authorList>
            <person name="Simakov O."/>
            <person name="Marletaz F."/>
            <person name="Cho S.J."/>
            <person name="Edsinger-Gonzales E."/>
            <person name="Havlak P."/>
            <person name="Hellsten U."/>
            <person name="Kuo D.H."/>
            <person name="Larsson T."/>
            <person name="Lv J."/>
            <person name="Arendt D."/>
            <person name="Savage R."/>
            <person name="Osoegawa K."/>
            <person name="de Jong P."/>
            <person name="Grimwood J."/>
            <person name="Chapman J.A."/>
            <person name="Shapiro H."/>
            <person name="Aerts A."/>
            <person name="Otillar R.P."/>
            <person name="Terry A.Y."/>
            <person name="Boore J.L."/>
            <person name="Grigoriev I.V."/>
            <person name="Lindberg D.R."/>
            <person name="Seaver E.C."/>
            <person name="Weisblat D.A."/>
            <person name="Putnam N.H."/>
            <person name="Rokhsar D.S."/>
        </authorList>
    </citation>
    <scope>NUCLEOTIDE SEQUENCE [LARGE SCALE GENOMIC DNA]</scope>
</reference>